<keyword evidence="1" id="KW-0472">Membrane</keyword>
<dbReference type="RefSeq" id="WP_219871990.1">
    <property type="nucleotide sequence ID" value="NZ_JAHZIJ010000004.1"/>
</dbReference>
<dbReference type="EMBL" id="JAHZIJ010000004">
    <property type="protein sequence ID" value="MBW7474748.1"/>
    <property type="molecule type" value="Genomic_DNA"/>
</dbReference>
<protein>
    <submittedName>
        <fullName evidence="2">Uncharacterized protein</fullName>
    </submittedName>
</protein>
<keyword evidence="1" id="KW-1133">Transmembrane helix</keyword>
<keyword evidence="1" id="KW-0812">Transmembrane</keyword>
<feature type="transmembrane region" description="Helical" evidence="1">
    <location>
        <begin position="6"/>
        <end position="23"/>
    </location>
</feature>
<feature type="transmembrane region" description="Helical" evidence="1">
    <location>
        <begin position="30"/>
        <end position="52"/>
    </location>
</feature>
<dbReference type="Proteomes" id="UP000812277">
    <property type="component" value="Unassembled WGS sequence"/>
</dbReference>
<accession>A0ABS7D4M7</accession>
<keyword evidence="3" id="KW-1185">Reference proteome</keyword>
<reference evidence="2 3" key="1">
    <citation type="submission" date="2021-07" db="EMBL/GenBank/DDBJ databases">
        <title>Paenibacillus radiodurans sp. nov., isolated from the southeastern edge of Tengger Desert.</title>
        <authorList>
            <person name="Zhang G."/>
        </authorList>
    </citation>
    <scope>NUCLEOTIDE SEQUENCE [LARGE SCALE GENOMIC DNA]</scope>
    <source>
        <strain evidence="2 3">DT7-4</strain>
    </source>
</reference>
<evidence type="ECO:0000313" key="2">
    <source>
        <dbReference type="EMBL" id="MBW7474748.1"/>
    </source>
</evidence>
<evidence type="ECO:0000256" key="1">
    <source>
        <dbReference type="SAM" id="Phobius"/>
    </source>
</evidence>
<comment type="caution">
    <text evidence="2">The sequence shown here is derived from an EMBL/GenBank/DDBJ whole genome shotgun (WGS) entry which is preliminary data.</text>
</comment>
<name>A0ABS7D4M7_9BACL</name>
<gene>
    <name evidence="2" type="ORF">K0T92_08315</name>
</gene>
<sequence length="296" mass="34694">MLELALIVYYAVSVVYWLVCLKWKLTRPAFTGALLLCLPFLGLFLSLLQLLAERRQPLKGIERFKEHERVDHEDRIFERVDVKKEVNMVPLEEGLVVNDLFTRRRLLLDVLKEDIDQDMIPLLEQAVNNEDTETSHYAVTAVMEIKRKLMLSVQKWSVEYQNNKDDSGVVLEYAHAVKQYMTSGFMDRRMHNTYRKTYASLLSQLIESEARSEALFVEKLNCEMELANYSEALRVSELFRKHYPESEKAYVTALDLYYRLKMKEAFFETLEQLKALKIRVSNSALTIIRYWSAKGA</sequence>
<proteinExistence type="predicted"/>
<organism evidence="2 3">
    <name type="scientific">Paenibacillus oenotherae</name>
    <dbReference type="NCBI Taxonomy" id="1435645"/>
    <lineage>
        <taxon>Bacteria</taxon>
        <taxon>Bacillati</taxon>
        <taxon>Bacillota</taxon>
        <taxon>Bacilli</taxon>
        <taxon>Bacillales</taxon>
        <taxon>Paenibacillaceae</taxon>
        <taxon>Paenibacillus</taxon>
    </lineage>
</organism>
<evidence type="ECO:0000313" key="3">
    <source>
        <dbReference type="Proteomes" id="UP000812277"/>
    </source>
</evidence>